<feature type="signal peptide" evidence="1">
    <location>
        <begin position="1"/>
        <end position="24"/>
    </location>
</feature>
<name>A0ABT8YBH7_9SPHN</name>
<gene>
    <name evidence="3" type="ORF">Q4F19_12395</name>
</gene>
<comment type="caution">
    <text evidence="3">The sequence shown here is derived from an EMBL/GenBank/DDBJ whole genome shotgun (WGS) entry which is preliminary data.</text>
</comment>
<protein>
    <recommendedName>
        <fullName evidence="2">Quinohemoprotein amine dehydrogenase alpha subunit haem binding domain-containing protein</fullName>
    </recommendedName>
</protein>
<evidence type="ECO:0000313" key="4">
    <source>
        <dbReference type="Proteomes" id="UP001169764"/>
    </source>
</evidence>
<evidence type="ECO:0000313" key="3">
    <source>
        <dbReference type="EMBL" id="MDO6415183.1"/>
    </source>
</evidence>
<dbReference type="InterPro" id="IPR015182">
    <property type="entry name" value="QH-AmDH_asu_heme-bd_dom"/>
</dbReference>
<dbReference type="Gene3D" id="1.10.760.10">
    <property type="entry name" value="Cytochrome c-like domain"/>
    <property type="match status" value="1"/>
</dbReference>
<dbReference type="RefSeq" id="WP_303543017.1">
    <property type="nucleotide sequence ID" value="NZ_JAUOTP010000005.1"/>
</dbReference>
<accession>A0ABT8YBH7</accession>
<keyword evidence="4" id="KW-1185">Reference proteome</keyword>
<dbReference type="SUPFAM" id="SSF46626">
    <property type="entry name" value="Cytochrome c"/>
    <property type="match status" value="1"/>
</dbReference>
<keyword evidence="1" id="KW-0732">Signal</keyword>
<sequence length="107" mass="10992">MQSFRTLIAAVAVFGALAASAVIAEGVDLPEAPGKAQVKESCAGCHGVDVIVAQRRSPDEWSQVVSRMVGNGASLTDDQYKAVVAYLSKNLARPESAPTAAAAPTAH</sequence>
<organism evidence="3 4">
    <name type="scientific">Sphingomonas natans</name>
    <dbReference type="NCBI Taxonomy" id="3063330"/>
    <lineage>
        <taxon>Bacteria</taxon>
        <taxon>Pseudomonadati</taxon>
        <taxon>Pseudomonadota</taxon>
        <taxon>Alphaproteobacteria</taxon>
        <taxon>Sphingomonadales</taxon>
        <taxon>Sphingomonadaceae</taxon>
        <taxon>Sphingomonas</taxon>
    </lineage>
</organism>
<feature type="domain" description="Quinohemoprotein amine dehydrogenase alpha subunit haem binding" evidence="2">
    <location>
        <begin position="34"/>
        <end position="98"/>
    </location>
</feature>
<feature type="chain" id="PRO_5047296303" description="Quinohemoprotein amine dehydrogenase alpha subunit haem binding domain-containing protein" evidence="1">
    <location>
        <begin position="25"/>
        <end position="107"/>
    </location>
</feature>
<dbReference type="Pfam" id="PF09098">
    <property type="entry name" value="Dehyd-heme_bind"/>
    <property type="match status" value="1"/>
</dbReference>
<evidence type="ECO:0000259" key="2">
    <source>
        <dbReference type="Pfam" id="PF09098"/>
    </source>
</evidence>
<dbReference type="Proteomes" id="UP001169764">
    <property type="component" value="Unassembled WGS sequence"/>
</dbReference>
<evidence type="ECO:0000256" key="1">
    <source>
        <dbReference type="SAM" id="SignalP"/>
    </source>
</evidence>
<reference evidence="3" key="1">
    <citation type="submission" date="2023-07" db="EMBL/GenBank/DDBJ databases">
        <authorList>
            <person name="Kim M."/>
        </authorList>
    </citation>
    <scope>NUCLEOTIDE SEQUENCE</scope>
    <source>
        <strain evidence="3">BIUV-7</strain>
    </source>
</reference>
<dbReference type="EMBL" id="JAUOTP010000005">
    <property type="protein sequence ID" value="MDO6415183.1"/>
    <property type="molecule type" value="Genomic_DNA"/>
</dbReference>
<dbReference type="InterPro" id="IPR036909">
    <property type="entry name" value="Cyt_c-like_dom_sf"/>
</dbReference>
<proteinExistence type="predicted"/>